<keyword evidence="3" id="KW-1185">Reference proteome</keyword>
<keyword evidence="1" id="KW-1133">Transmembrane helix</keyword>
<accession>A0ABW4TRI4</accession>
<dbReference type="PANTHER" id="PTHR37305">
    <property type="entry name" value="INTEGRAL MEMBRANE PROTEIN-RELATED"/>
    <property type="match status" value="1"/>
</dbReference>
<feature type="transmembrane region" description="Helical" evidence="1">
    <location>
        <begin position="165"/>
        <end position="184"/>
    </location>
</feature>
<feature type="transmembrane region" description="Helical" evidence="1">
    <location>
        <begin position="135"/>
        <end position="158"/>
    </location>
</feature>
<sequence length="250" mass="25433">MNPTVMQLTARSLLGRRRALLLLALPIVLLGLCALARVLAGFDDGLAETIDSGFATNLLGSFGIGVVMPLLGLIAGTGSIGPEIDEGSIVYLLAKPLNRYQIVVSKLVVAIGVLVVFGVLPVAVAGLVLTGSLGGITAAYALGALVAGVAYAALFLLLAVLTRNAVVIGLVYALVWESLLGGLAPGAQTLSVQQWALAVVERVLGDDAVLLGVESAVSLATGVVLLLVVALGCTAYAGRRLQSLRLTGEV</sequence>
<gene>
    <name evidence="2" type="ORF">ACFSDE_15010</name>
</gene>
<organism evidence="2 3">
    <name type="scientific">Nocardioides aestuarii</name>
    <dbReference type="NCBI Taxonomy" id="252231"/>
    <lineage>
        <taxon>Bacteria</taxon>
        <taxon>Bacillati</taxon>
        <taxon>Actinomycetota</taxon>
        <taxon>Actinomycetes</taxon>
        <taxon>Propionibacteriales</taxon>
        <taxon>Nocardioidaceae</taxon>
        <taxon>Nocardioides</taxon>
    </lineage>
</organism>
<evidence type="ECO:0000313" key="3">
    <source>
        <dbReference type="Proteomes" id="UP001597351"/>
    </source>
</evidence>
<dbReference type="RefSeq" id="WP_343919838.1">
    <property type="nucleotide sequence ID" value="NZ_BAAAJT010000002.1"/>
</dbReference>
<dbReference type="PANTHER" id="PTHR37305:SF1">
    <property type="entry name" value="MEMBRANE PROTEIN"/>
    <property type="match status" value="1"/>
</dbReference>
<feature type="transmembrane region" description="Helical" evidence="1">
    <location>
        <begin position="56"/>
        <end position="75"/>
    </location>
</feature>
<proteinExistence type="predicted"/>
<dbReference type="Proteomes" id="UP001597351">
    <property type="component" value="Unassembled WGS sequence"/>
</dbReference>
<dbReference type="EMBL" id="JBHUGD010000003">
    <property type="protein sequence ID" value="MFD1948109.1"/>
    <property type="molecule type" value="Genomic_DNA"/>
</dbReference>
<feature type="transmembrane region" description="Helical" evidence="1">
    <location>
        <begin position="216"/>
        <end position="237"/>
    </location>
</feature>
<keyword evidence="1" id="KW-0472">Membrane</keyword>
<comment type="caution">
    <text evidence="2">The sequence shown here is derived from an EMBL/GenBank/DDBJ whole genome shotgun (WGS) entry which is preliminary data.</text>
</comment>
<keyword evidence="1" id="KW-0812">Transmembrane</keyword>
<feature type="transmembrane region" description="Helical" evidence="1">
    <location>
        <begin position="107"/>
        <end position="129"/>
    </location>
</feature>
<name>A0ABW4TRI4_9ACTN</name>
<dbReference type="Pfam" id="PF12679">
    <property type="entry name" value="ABC2_membrane_2"/>
    <property type="match status" value="1"/>
</dbReference>
<evidence type="ECO:0000256" key="1">
    <source>
        <dbReference type="SAM" id="Phobius"/>
    </source>
</evidence>
<protein>
    <submittedName>
        <fullName evidence="2">ABC transporter permease</fullName>
    </submittedName>
</protein>
<reference evidence="3" key="1">
    <citation type="journal article" date="2019" name="Int. J. Syst. Evol. Microbiol.">
        <title>The Global Catalogue of Microorganisms (GCM) 10K type strain sequencing project: providing services to taxonomists for standard genome sequencing and annotation.</title>
        <authorList>
            <consortium name="The Broad Institute Genomics Platform"/>
            <consortium name="The Broad Institute Genome Sequencing Center for Infectious Disease"/>
            <person name="Wu L."/>
            <person name="Ma J."/>
        </authorList>
    </citation>
    <scope>NUCLEOTIDE SEQUENCE [LARGE SCALE GENOMIC DNA]</scope>
    <source>
        <strain evidence="3">CGMCC 1.12477</strain>
    </source>
</reference>
<evidence type="ECO:0000313" key="2">
    <source>
        <dbReference type="EMBL" id="MFD1948109.1"/>
    </source>
</evidence>